<organism evidence="1 2">
    <name type="scientific">Paenacidovorax monticola</name>
    <dbReference type="NCBI Taxonomy" id="1926868"/>
    <lineage>
        <taxon>Bacteria</taxon>
        <taxon>Pseudomonadati</taxon>
        <taxon>Pseudomonadota</taxon>
        <taxon>Betaproteobacteria</taxon>
        <taxon>Burkholderiales</taxon>
        <taxon>Comamonadaceae</taxon>
        <taxon>Paenacidovorax</taxon>
    </lineage>
</organism>
<dbReference type="KEGG" id="amon:H9L24_18775"/>
<reference evidence="1 2" key="1">
    <citation type="submission" date="2020-08" db="EMBL/GenBank/DDBJ databases">
        <title>Genome sequence of Acidovorax monticola KACC 19171T.</title>
        <authorList>
            <person name="Hyun D.-W."/>
            <person name="Bae J.-W."/>
        </authorList>
    </citation>
    <scope>NUCLEOTIDE SEQUENCE [LARGE SCALE GENOMIC DNA]</scope>
    <source>
        <strain evidence="1 2">KACC 19171</strain>
    </source>
</reference>
<dbReference type="RefSeq" id="WP_187735917.1">
    <property type="nucleotide sequence ID" value="NZ_CP060790.1"/>
</dbReference>
<dbReference type="Proteomes" id="UP000516057">
    <property type="component" value="Chromosome"/>
</dbReference>
<evidence type="ECO:0000313" key="2">
    <source>
        <dbReference type="Proteomes" id="UP000516057"/>
    </source>
</evidence>
<dbReference type="AlphaFoldDB" id="A0A7H0HEG6"/>
<protein>
    <recommendedName>
        <fullName evidence="3">Flagellar protein FlgN</fullName>
    </recommendedName>
</protein>
<proteinExistence type="predicted"/>
<keyword evidence="2" id="KW-1185">Reference proteome</keyword>
<accession>A0A7H0HEG6</accession>
<gene>
    <name evidence="1" type="ORF">H9L24_18775</name>
</gene>
<sequence length="115" mass="11802">MSLEQILAGAEEKAQAAAEALLATDAVALERSSTMLREAAAELALAVGQQGPQALDAAQAGRVRVLGERLAQVREQLARVVALADRQAAMVLPPADAPTYGAPGSTAPRIYRAAG</sequence>
<name>A0A7H0HEG6_9BURK</name>
<dbReference type="EMBL" id="CP060790">
    <property type="protein sequence ID" value="QNP58932.1"/>
    <property type="molecule type" value="Genomic_DNA"/>
</dbReference>
<evidence type="ECO:0008006" key="3">
    <source>
        <dbReference type="Google" id="ProtNLM"/>
    </source>
</evidence>
<evidence type="ECO:0000313" key="1">
    <source>
        <dbReference type="EMBL" id="QNP58932.1"/>
    </source>
</evidence>